<sequence length="472" mass="50550">MRELLLAPIGHGTAHSLEDAREALRRVVPDALASSLVPLAVVDEASLACVVLNPLSDGDRALAPGTVVRLFLGEVAPEHQLAVLDVDPLLYIASLEEELLAREAGLTRMLDEIGPAYEHAFIDRDRRPRDFVVRPVRLACQNVVVGYAAIAQDSAFDGLSVPAWMTAEVPHVATHEANRAMAALTLCDAFARGGTMEVRFDRPASVNLDGRTIRYAGHPEGRVPAGLRRYGRATGVPLGVDDPASISPAEARELFLAVTPMPRGLRARVGAAVTADGISPERICYALLSQLWRELELELLLATSAHGGSVLAGGGAWTHRSLRQAEADVCRGALMAGMYFRRLNGRDSAGATDDVRVVEDVSAGVTWTVHEDTAAVEYHLSDSTVPPWAAGDSALPVADVSLTVLPRVHVSDRDLAVVRALRTRGTAAALLIPQDAWLPAQADVPVLRCPDRLADLDRAIEDKLLTSRLARG</sequence>
<comment type="caution">
    <text evidence="1">The sequence shown here is derived from an EMBL/GenBank/DDBJ whole genome shotgun (WGS) entry which is preliminary data.</text>
</comment>
<dbReference type="Proteomes" id="UP001165590">
    <property type="component" value="Unassembled WGS sequence"/>
</dbReference>
<evidence type="ECO:0000313" key="2">
    <source>
        <dbReference type="Proteomes" id="UP001165590"/>
    </source>
</evidence>
<keyword evidence="2" id="KW-1185">Reference proteome</keyword>
<dbReference type="RefSeq" id="WP_267026705.1">
    <property type="nucleotide sequence ID" value="NZ_JAIFZO010000002.1"/>
</dbReference>
<evidence type="ECO:0000313" key="1">
    <source>
        <dbReference type="EMBL" id="MCX4233804.1"/>
    </source>
</evidence>
<evidence type="ECO:0008006" key="3">
    <source>
        <dbReference type="Google" id="ProtNLM"/>
    </source>
</evidence>
<name>A0ABT3V1B0_9ACTN</name>
<protein>
    <recommendedName>
        <fullName evidence="3">YcaO domain-containing protein</fullName>
    </recommendedName>
</protein>
<reference evidence="1" key="1">
    <citation type="journal article" date="2022" name="bioRxiv">
        <title>Discovery and biosynthetic assessment of Streptomyces ortus sp nov. isolated from a deep-sea sponge.</title>
        <authorList>
            <person name="Williams S.E."/>
        </authorList>
    </citation>
    <scope>NUCLEOTIDE SEQUENCE</scope>
    <source>
        <strain evidence="1">A15ISP2-DRY2</strain>
    </source>
</reference>
<gene>
    <name evidence="1" type="ORF">K3769_13670</name>
</gene>
<organism evidence="1 2">
    <name type="scientific">Streptomyces ortus</name>
    <dbReference type="NCBI Taxonomy" id="2867268"/>
    <lineage>
        <taxon>Bacteria</taxon>
        <taxon>Bacillati</taxon>
        <taxon>Actinomycetota</taxon>
        <taxon>Actinomycetes</taxon>
        <taxon>Kitasatosporales</taxon>
        <taxon>Streptomycetaceae</taxon>
        <taxon>Streptomyces</taxon>
    </lineage>
</organism>
<proteinExistence type="predicted"/>
<accession>A0ABT3V1B0</accession>
<dbReference type="EMBL" id="JAIFZO010000002">
    <property type="protein sequence ID" value="MCX4233804.1"/>
    <property type="molecule type" value="Genomic_DNA"/>
</dbReference>